<evidence type="ECO:0000313" key="8">
    <source>
        <dbReference type="Proteomes" id="UP000291144"/>
    </source>
</evidence>
<evidence type="ECO:0000256" key="1">
    <source>
        <dbReference type="ARBA" id="ARBA00004141"/>
    </source>
</evidence>
<dbReference type="GO" id="GO:0016020">
    <property type="term" value="C:membrane"/>
    <property type="evidence" value="ECO:0007669"/>
    <property type="project" value="UniProtKB-SubCell"/>
</dbReference>
<evidence type="ECO:0000256" key="5">
    <source>
        <dbReference type="ARBA" id="ARBA00023136"/>
    </source>
</evidence>
<dbReference type="OrthoDB" id="4227931at2"/>
<dbReference type="InterPro" id="IPR012506">
    <property type="entry name" value="TMEM86B-like"/>
</dbReference>
<evidence type="ECO:0000256" key="6">
    <source>
        <dbReference type="SAM" id="Phobius"/>
    </source>
</evidence>
<dbReference type="Pfam" id="PF07947">
    <property type="entry name" value="YhhN"/>
    <property type="match status" value="1"/>
</dbReference>
<dbReference type="AlphaFoldDB" id="A0A4R0JFF6"/>
<dbReference type="PANTHER" id="PTHR31885">
    <property type="entry name" value="GH04784P"/>
    <property type="match status" value="1"/>
</dbReference>
<sequence length="239" mass="25358">MKHRAGRLVNRLELGGLLSMGHSQDTGWAAAYWGCAMAHAVGHVLNVPVLRVVSKSALMPTLAAWSRCRGCPRLLVAALLASATGDTLMEQGLLYPGMATYAAAHACYVTLFARGLERTRWQVLAAYTGAGSAIVAVLWPRLGPLRRSVAAYSVMLTATAVTSGWYDRRTGSGGALFLISDALIGTRLAGHDFPSRAPLVGLTYTIGQYQLASGVVAHHRQQRIQVAAKGNGATCLKQS</sequence>
<dbReference type="GO" id="GO:0016787">
    <property type="term" value="F:hydrolase activity"/>
    <property type="evidence" value="ECO:0007669"/>
    <property type="project" value="TreeGrafter"/>
</dbReference>
<evidence type="ECO:0000256" key="3">
    <source>
        <dbReference type="ARBA" id="ARBA00022692"/>
    </source>
</evidence>
<feature type="transmembrane region" description="Helical" evidence="6">
    <location>
        <begin position="93"/>
        <end position="112"/>
    </location>
</feature>
<comment type="caution">
    <text evidence="7">The sequence shown here is derived from an EMBL/GenBank/DDBJ whole genome shotgun (WGS) entry which is preliminary data.</text>
</comment>
<dbReference type="Proteomes" id="UP000291144">
    <property type="component" value="Unassembled WGS sequence"/>
</dbReference>
<proteinExistence type="inferred from homology"/>
<dbReference type="PANTHER" id="PTHR31885:SF6">
    <property type="entry name" value="GH04784P"/>
    <property type="match status" value="1"/>
</dbReference>
<gene>
    <name evidence="7" type="ORF">E0H73_44515</name>
</gene>
<keyword evidence="3 6" id="KW-0812">Transmembrane</keyword>
<organism evidence="7 8">
    <name type="scientific">Kribbella pittospori</name>
    <dbReference type="NCBI Taxonomy" id="722689"/>
    <lineage>
        <taxon>Bacteria</taxon>
        <taxon>Bacillati</taxon>
        <taxon>Actinomycetota</taxon>
        <taxon>Actinomycetes</taxon>
        <taxon>Propionibacteriales</taxon>
        <taxon>Kribbellaceae</taxon>
        <taxon>Kribbella</taxon>
    </lineage>
</organism>
<accession>A0A4R0JFF6</accession>
<keyword evidence="8" id="KW-1185">Reference proteome</keyword>
<comment type="similarity">
    <text evidence="2">Belongs to the TMEM86 family.</text>
</comment>
<reference evidence="7 8" key="1">
    <citation type="submission" date="2019-02" db="EMBL/GenBank/DDBJ databases">
        <title>Kribbella capetownensis sp. nov. and Kribbella speibonae sp. nov., isolated from soil.</title>
        <authorList>
            <person name="Curtis S.M."/>
            <person name="Norton I."/>
            <person name="Everest G.J."/>
            <person name="Meyers P.R."/>
        </authorList>
    </citation>
    <scope>NUCLEOTIDE SEQUENCE [LARGE SCALE GENOMIC DNA]</scope>
    <source>
        <strain evidence="7 8">NRRL B-24813</strain>
    </source>
</reference>
<evidence type="ECO:0000256" key="4">
    <source>
        <dbReference type="ARBA" id="ARBA00022989"/>
    </source>
</evidence>
<keyword evidence="5 6" id="KW-0472">Membrane</keyword>
<feature type="transmembrane region" description="Helical" evidence="6">
    <location>
        <begin position="124"/>
        <end position="143"/>
    </location>
</feature>
<evidence type="ECO:0000256" key="2">
    <source>
        <dbReference type="ARBA" id="ARBA00007375"/>
    </source>
</evidence>
<evidence type="ECO:0000313" key="7">
    <source>
        <dbReference type="EMBL" id="TCC45561.1"/>
    </source>
</evidence>
<dbReference type="EMBL" id="SJKB01000036">
    <property type="protein sequence ID" value="TCC45561.1"/>
    <property type="molecule type" value="Genomic_DNA"/>
</dbReference>
<name>A0A4R0JFF6_9ACTN</name>
<protein>
    <submittedName>
        <fullName evidence="7">Lysoplasmalogenase</fullName>
    </submittedName>
</protein>
<comment type="subcellular location">
    <subcellularLocation>
        <location evidence="1">Membrane</location>
        <topology evidence="1">Multi-pass membrane protein</topology>
    </subcellularLocation>
</comment>
<keyword evidence="4 6" id="KW-1133">Transmembrane helix</keyword>